<evidence type="ECO:0000313" key="2">
    <source>
        <dbReference type="EMBL" id="MBH1929058.1"/>
    </source>
</evidence>
<dbReference type="EMBL" id="LR134493">
    <property type="protein sequence ID" value="VEI69640.1"/>
    <property type="molecule type" value="Genomic_DNA"/>
</dbReference>
<keyword evidence="1" id="KW-0812">Transmembrane</keyword>
<dbReference type="Proteomes" id="UP000281904">
    <property type="component" value="Chromosome"/>
</dbReference>
<proteinExistence type="predicted"/>
<evidence type="ECO:0000313" key="5">
    <source>
        <dbReference type="Proteomes" id="UP000624159"/>
    </source>
</evidence>
<keyword evidence="1" id="KW-0472">Membrane</keyword>
<evidence type="ECO:0000313" key="3">
    <source>
        <dbReference type="EMBL" id="VEI69640.1"/>
    </source>
</evidence>
<evidence type="ECO:0000313" key="4">
    <source>
        <dbReference type="Proteomes" id="UP000281904"/>
    </source>
</evidence>
<dbReference type="RefSeq" id="WP_164722809.1">
    <property type="nucleotide sequence ID" value="NZ_JADULK010000002.1"/>
</dbReference>
<keyword evidence="5" id="KW-1185">Reference proteome</keyword>
<dbReference type="AlphaFoldDB" id="A0A3S4WN33"/>
<dbReference type="Proteomes" id="UP000624159">
    <property type="component" value="Unassembled WGS sequence"/>
</dbReference>
<reference evidence="2 5" key="2">
    <citation type="submission" date="2020-11" db="EMBL/GenBank/DDBJ databases">
        <title>Enhanced detection system for hospital associated transmission using whole genome sequencing surveillance.</title>
        <authorList>
            <person name="Harrison L.H."/>
            <person name="Van Tyne D."/>
            <person name="Marsh J.W."/>
            <person name="Griffith M.P."/>
            <person name="Snyder D.J."/>
            <person name="Cooper V.S."/>
            <person name="Mustapha M."/>
        </authorList>
    </citation>
    <scope>NUCLEOTIDE SEQUENCE [LARGE SCALE GENOMIC DNA]</scope>
    <source>
        <strain evidence="2 5">SER00230</strain>
    </source>
</reference>
<accession>A0A3S4WN33</accession>
<sequence>MTDDKRLNLLEKMAILVFAALLAYIVLTFGLSLFGLDHPWPCPKR</sequence>
<protein>
    <submittedName>
        <fullName evidence="3">Uncharacterized protein</fullName>
    </submittedName>
</protein>
<dbReference type="EMBL" id="JADULK010000002">
    <property type="protein sequence ID" value="MBH1929058.1"/>
    <property type="molecule type" value="Genomic_DNA"/>
</dbReference>
<name>A0A3S4WN33_SERRU</name>
<keyword evidence="1" id="KW-1133">Transmembrane helix</keyword>
<reference evidence="3 4" key="1">
    <citation type="submission" date="2018-12" db="EMBL/GenBank/DDBJ databases">
        <authorList>
            <consortium name="Pathogen Informatics"/>
        </authorList>
    </citation>
    <scope>NUCLEOTIDE SEQUENCE [LARGE SCALE GENOMIC DNA]</scope>
    <source>
        <strain evidence="3 4">NCTC10036</strain>
    </source>
</reference>
<organism evidence="3 4">
    <name type="scientific">Serratia rubidaea</name>
    <name type="common">Serratia marinorubra</name>
    <dbReference type="NCBI Taxonomy" id="61652"/>
    <lineage>
        <taxon>Bacteria</taxon>
        <taxon>Pseudomonadati</taxon>
        <taxon>Pseudomonadota</taxon>
        <taxon>Gammaproteobacteria</taxon>
        <taxon>Enterobacterales</taxon>
        <taxon>Yersiniaceae</taxon>
        <taxon>Serratia</taxon>
    </lineage>
</organism>
<feature type="transmembrane region" description="Helical" evidence="1">
    <location>
        <begin position="13"/>
        <end position="36"/>
    </location>
</feature>
<evidence type="ECO:0000256" key="1">
    <source>
        <dbReference type="SAM" id="Phobius"/>
    </source>
</evidence>
<gene>
    <name evidence="2" type="ORF">I5U13_05175</name>
    <name evidence="3" type="ORF">NCTC10036_03724</name>
</gene>